<organism evidence="2 3">
    <name type="scientific">Saccharibacillus brassicae</name>
    <dbReference type="NCBI Taxonomy" id="2583377"/>
    <lineage>
        <taxon>Bacteria</taxon>
        <taxon>Bacillati</taxon>
        <taxon>Bacillota</taxon>
        <taxon>Bacilli</taxon>
        <taxon>Bacillales</taxon>
        <taxon>Paenibacillaceae</taxon>
        <taxon>Saccharibacillus</taxon>
    </lineage>
</organism>
<keyword evidence="3" id="KW-1185">Reference proteome</keyword>
<dbReference type="EMBL" id="CP041217">
    <property type="protein sequence ID" value="QDH23249.1"/>
    <property type="molecule type" value="Genomic_DNA"/>
</dbReference>
<dbReference type="InterPro" id="IPR043750">
    <property type="entry name" value="DUF5695"/>
</dbReference>
<evidence type="ECO:0000313" key="3">
    <source>
        <dbReference type="Proteomes" id="UP000316968"/>
    </source>
</evidence>
<dbReference type="OrthoDB" id="9761789at2"/>
<evidence type="ECO:0000313" key="2">
    <source>
        <dbReference type="EMBL" id="QDH23249.1"/>
    </source>
</evidence>
<evidence type="ECO:0000256" key="1">
    <source>
        <dbReference type="SAM" id="MobiDB-lite"/>
    </source>
</evidence>
<dbReference type="AlphaFoldDB" id="A0A4Y6UZS2"/>
<protein>
    <submittedName>
        <fullName evidence="2">Uncharacterized protein</fullName>
    </submittedName>
</protein>
<dbReference type="KEGG" id="saca:FFV09_21725"/>
<dbReference type="Proteomes" id="UP000316968">
    <property type="component" value="Chromosome"/>
</dbReference>
<proteinExistence type="predicted"/>
<feature type="region of interest" description="Disordered" evidence="1">
    <location>
        <begin position="203"/>
        <end position="225"/>
    </location>
</feature>
<sequence length="849" mass="96790">MKPDGPLSERCITLENETFVAKFDTGRGGFVSLRCREDRQSTEYLLDPTEFPEMDIPDAKWFGHIVTRYRIGNREWTSGNTAPSSDIRTVRQRGNTVNVTYEGDSVHADGIRHFDLETDFRLEDDGLYWTIGLTNRSEHTLEFDSIGVPLLFNQIFRNDSVYKYEQNVLRHTFISEEGSYVYWARSSGKPPFLVMLTGDGTGLEGTERDDRNNLKAEPGTGSPFGPYTSFDESWEGLVTAVLQGSRALTLPPGNRLTYRFKLAWAQSFADIGRLAHESGQIDIEVLPGLVVPRDDQAVVLLRSTKTIHAVTASVPELTDIRDEGEQAGGYRLYRIRFHHLGENDVTIHYGDGERSVLHFFAIDTLERLITGHAAFIAEHQYETNPGDPCYHGLLMWDMTRKSRINSTCNPFGDDWWAGGSDEIGLVSGLFLSEKNVYRPDEAQLRILEAYLSDFVEERLTEQPGYRVHRMVPWHTMFEPWEGHGADDVWRAFNYVHVINTYFNMYRIQERFGYTHLRTAEDYLRQAFLYTQAMFRFWMFPDGVGATEYGNMGESTIPLYLADALAGKGMTEEAEWVRETAASKASFFTKSAYPFGSEMAYDSTAYEAVYGYAKSAGDTQTMEKAVQASFANRGHQPDWRFYNTDLRQQGETYWNVSYMTHLGGWVLYDYALNEGRADYELIKSAYASYLAGWSLINSGQWNDDPETIGSSCWVLHTGWANTKEIRPGQVPLIKNAWQMSGESSLGYFMALKMAASVVIDHPILGIYGFGCDVQTNEREWVIRPRDGVNVRIHDTVHAWSLETKRGHITELRVDPHTRTLYVRIEELGQGLSDTDVKVVSRETWRVILAR</sequence>
<dbReference type="Pfam" id="PF18951">
    <property type="entry name" value="DUF5695"/>
    <property type="match status" value="1"/>
</dbReference>
<reference evidence="2 3" key="1">
    <citation type="submission" date="2019-06" db="EMBL/GenBank/DDBJ databases">
        <title>Saccharibacillus brassicae sp. nov., an endophytic bacterium isolated from Chinese cabbage seeds (Brassica pekinensis).</title>
        <authorList>
            <person name="Jiang L."/>
            <person name="Lee J."/>
            <person name="Kim S.W."/>
        </authorList>
    </citation>
    <scope>NUCLEOTIDE SEQUENCE [LARGE SCALE GENOMIC DNA]</scope>
    <source>
        <strain evidence="3">KCTC 43072 / ATSA2</strain>
    </source>
</reference>
<feature type="compositionally biased region" description="Basic and acidic residues" evidence="1">
    <location>
        <begin position="205"/>
        <end position="214"/>
    </location>
</feature>
<dbReference type="RefSeq" id="WP_141449786.1">
    <property type="nucleotide sequence ID" value="NZ_CP041217.1"/>
</dbReference>
<name>A0A4Y6UZS2_SACBS</name>
<accession>A0A4Y6UZS2</accession>
<gene>
    <name evidence="2" type="ORF">FFV09_21725</name>
</gene>